<dbReference type="NCBIfam" id="NF008864">
    <property type="entry name" value="PRK11895.1"/>
    <property type="match status" value="2"/>
</dbReference>
<feature type="repeat" description="PPR" evidence="8">
    <location>
        <begin position="185"/>
        <end position="219"/>
    </location>
</feature>
<dbReference type="GO" id="GO:1990610">
    <property type="term" value="F:acetolactate synthase regulator activity"/>
    <property type="evidence" value="ECO:0007669"/>
    <property type="project" value="InterPro"/>
</dbReference>
<dbReference type="InterPro" id="IPR027271">
    <property type="entry name" value="Acetolactate_synth/TF_NikR_C"/>
</dbReference>
<dbReference type="GO" id="GO:0009451">
    <property type="term" value="P:RNA modification"/>
    <property type="evidence" value="ECO:0007669"/>
    <property type="project" value="InterPro"/>
</dbReference>
<dbReference type="Gene3D" id="3.30.70.260">
    <property type="match status" value="2"/>
</dbReference>
<dbReference type="FunFam" id="1.25.40.10:FF:000583">
    <property type="entry name" value="Tetratricopeptide-like helical"/>
    <property type="match status" value="1"/>
</dbReference>
<dbReference type="Pfam" id="PF01535">
    <property type="entry name" value="PPR"/>
    <property type="match status" value="4"/>
</dbReference>
<dbReference type="PANTHER" id="PTHR47926">
    <property type="entry name" value="PENTATRICOPEPTIDE REPEAT-CONTAINING PROTEIN"/>
    <property type="match status" value="1"/>
</dbReference>
<dbReference type="PROSITE" id="PS51375">
    <property type="entry name" value="PPR"/>
    <property type="match status" value="4"/>
</dbReference>
<reference evidence="10" key="1">
    <citation type="submission" date="2023-07" db="EMBL/GenBank/DDBJ databases">
        <title>A chromosome-level genome assembly of Lolium multiflorum.</title>
        <authorList>
            <person name="Chen Y."/>
            <person name="Copetti D."/>
            <person name="Kolliker R."/>
            <person name="Studer B."/>
        </authorList>
    </citation>
    <scope>NUCLEOTIDE SEQUENCE</scope>
    <source>
        <strain evidence="10">02402/16</strain>
        <tissue evidence="10">Leaf</tissue>
    </source>
</reference>
<dbReference type="FunFam" id="1.25.40.10:FF:000531">
    <property type="entry name" value="Pentatricopeptide repeat-containing protein"/>
    <property type="match status" value="1"/>
</dbReference>
<dbReference type="Gene3D" id="3.30.70.1150">
    <property type="entry name" value="ACT-like. Chain A, domain 2"/>
    <property type="match status" value="2"/>
</dbReference>
<dbReference type="InterPro" id="IPR046960">
    <property type="entry name" value="PPR_At4g14850-like_plant"/>
</dbReference>
<dbReference type="InterPro" id="IPR054480">
    <property type="entry name" value="AHAS_small-like_ACT"/>
</dbReference>
<evidence type="ECO:0000313" key="11">
    <source>
        <dbReference type="Proteomes" id="UP001231189"/>
    </source>
</evidence>
<dbReference type="CDD" id="cd04878">
    <property type="entry name" value="ACT_AHAS"/>
    <property type="match status" value="2"/>
</dbReference>
<evidence type="ECO:0000256" key="8">
    <source>
        <dbReference type="PROSITE-ProRule" id="PRU00708"/>
    </source>
</evidence>
<evidence type="ECO:0000259" key="9">
    <source>
        <dbReference type="PROSITE" id="PS51671"/>
    </source>
</evidence>
<evidence type="ECO:0000256" key="3">
    <source>
        <dbReference type="ARBA" id="ARBA00006341"/>
    </source>
</evidence>
<evidence type="ECO:0000256" key="4">
    <source>
        <dbReference type="ARBA" id="ARBA00022605"/>
    </source>
</evidence>
<evidence type="ECO:0000256" key="5">
    <source>
        <dbReference type="ARBA" id="ARBA00022737"/>
    </source>
</evidence>
<feature type="repeat" description="PPR" evidence="8">
    <location>
        <begin position="82"/>
        <end position="117"/>
    </location>
</feature>
<dbReference type="FunFam" id="1.25.40.10:FF:000090">
    <property type="entry name" value="Pentatricopeptide repeat-containing protein, chloroplastic"/>
    <property type="match status" value="1"/>
</dbReference>
<dbReference type="EMBL" id="JAUUTY010000004">
    <property type="protein sequence ID" value="KAK1646197.1"/>
    <property type="molecule type" value="Genomic_DNA"/>
</dbReference>
<dbReference type="GO" id="GO:0003723">
    <property type="term" value="F:RNA binding"/>
    <property type="evidence" value="ECO:0007669"/>
    <property type="project" value="InterPro"/>
</dbReference>
<feature type="repeat" description="PPR" evidence="8">
    <location>
        <begin position="387"/>
        <end position="421"/>
    </location>
</feature>
<dbReference type="Pfam" id="PF20431">
    <property type="entry name" value="E_motif"/>
    <property type="match status" value="1"/>
</dbReference>
<dbReference type="GO" id="GO:0009099">
    <property type="term" value="P:L-valine biosynthetic process"/>
    <property type="evidence" value="ECO:0007669"/>
    <property type="project" value="UniProtKB-ARBA"/>
</dbReference>
<dbReference type="SUPFAM" id="SSF55021">
    <property type="entry name" value="ACT-like"/>
    <property type="match status" value="4"/>
</dbReference>
<name>A0AAD8S8G1_LOLMU</name>
<protein>
    <recommendedName>
        <fullName evidence="9">ACT domain-containing protein</fullName>
    </recommendedName>
</protein>
<dbReference type="PROSITE" id="PS51671">
    <property type="entry name" value="ACT"/>
    <property type="match status" value="2"/>
</dbReference>
<proteinExistence type="inferred from homology"/>
<comment type="pathway">
    <text evidence="2">Amino-acid biosynthesis; L-valine biosynthesis; L-valine from pyruvate: step 1/4.</text>
</comment>
<dbReference type="FunFam" id="3.30.70.260:FF:000001">
    <property type="entry name" value="Acetolactate synthase, small subunit"/>
    <property type="match status" value="2"/>
</dbReference>
<keyword evidence="11" id="KW-1185">Reference proteome</keyword>
<evidence type="ECO:0000256" key="6">
    <source>
        <dbReference type="ARBA" id="ARBA00022946"/>
    </source>
</evidence>
<sequence>MPRPLPPLPTAAAALAQHYIRLLSAAGFSSPSSLRALLPIHARAVVLGVATNAAFATRLLAAAAPCSLAYARRVFDAAPRRDAYMWNTLLRAHAHSHSSASDALALYTRMRAAGVVPDYYTYPIVLPACAAARAPRLGRAAHGDAVRFALAGDAFVHSALIAMYCQEGEVADARQAFLESGRARTVVAWTAMVAGYVQNCLFAQGAAVFGAMVAEGVLPNEITLISFLPCLQGQEWLAAGEMVHGFVVKLGFDANAPLVNALIAMYGKCKSIKAAEELFDGMTARTVASWNTMIAMHEQNGEGIKAIKFFRRMLTEKVGFDTVTLVSVLSACTRAGALETGKWVHELARNHGLDADARIGNVLVDMYAKCGDLAYARVAFDGLCAPGVVPWSAMISAYANHGEPEEALNLFSLMKGQGVKPNSFTFTAVLVACAYSGLVDEGLAHFNSIVREYRISPTLENYACMVDMLGRAGRLVEAYEIIRGMSMRPDKCIWGAFLGGCRLHGNLELAESVAKDLFQSGSHDVTFYVLMANMYFEAGMVEDAERMRRTMEEMELKKTAGRSLVCTSRERRAIIRTVKRHTVSVFVGDESGMINRIAGVFARRGYNIESLAVGLNKDKALFTIVVSGTEKVLQQVVEQLYKLVNVIQVEDLSKEPQVERELMLIKLNVEPEQRLEVMGLVDIFRAKVVDLSDRTLTIEVTGDPGKMVAVQRNMSKFGIKEVARTGKIALRREKMGQAAPFWRFSVESYPDLEVKRPLESTLSTASKTTNGESEESLQGDVYPVESYESFSMNQILDAHWGVMTDTDPTGFCSHTLSILVNDFPGVLNVVTGIFSRRGYNIQSLAVGPAEKIGTSRITTVVPGSDESIAKLIHQLYKLIDVYEVQDLTHLPFTARELMIIKVAGNTSARRAILDIAEDVFGAKTVDVSDHTITLQLAGDLDKMVALQRMLEPYGICEIARTGRVALSRESGVDSKYLRGYSLPL</sequence>
<accession>A0AAD8S8G1</accession>
<dbReference type="Pfam" id="PF22629">
    <property type="entry name" value="ACT_AHAS_ss"/>
    <property type="match status" value="2"/>
</dbReference>
<keyword evidence="7" id="KW-0100">Branched-chain amino acid biosynthesis</keyword>
<feature type="repeat" description="PPR" evidence="8">
    <location>
        <begin position="524"/>
        <end position="558"/>
    </location>
</feature>
<dbReference type="InterPro" id="IPR004789">
    <property type="entry name" value="Acetalactate_synth_ssu"/>
</dbReference>
<dbReference type="InterPro" id="IPR011990">
    <property type="entry name" value="TPR-like_helical_dom_sf"/>
</dbReference>
<dbReference type="NCBIfam" id="TIGR00119">
    <property type="entry name" value="acolac_sm"/>
    <property type="match status" value="2"/>
</dbReference>
<evidence type="ECO:0000256" key="1">
    <source>
        <dbReference type="ARBA" id="ARBA00004974"/>
    </source>
</evidence>
<dbReference type="FunFam" id="3.30.70.1150:FF:000001">
    <property type="entry name" value="Acetolactate synthase small subunit"/>
    <property type="match status" value="2"/>
</dbReference>
<dbReference type="GO" id="GO:0005777">
    <property type="term" value="C:peroxisome"/>
    <property type="evidence" value="ECO:0007669"/>
    <property type="project" value="UniProtKB-ARBA"/>
</dbReference>
<feature type="domain" description="ACT" evidence="9">
    <location>
        <begin position="815"/>
        <end position="889"/>
    </location>
</feature>
<comment type="caution">
    <text evidence="10">The sequence shown here is derived from an EMBL/GenBank/DDBJ whole genome shotgun (WGS) entry which is preliminary data.</text>
</comment>
<organism evidence="10 11">
    <name type="scientific">Lolium multiflorum</name>
    <name type="common">Italian ryegrass</name>
    <name type="synonym">Lolium perenne subsp. multiflorum</name>
    <dbReference type="NCBI Taxonomy" id="4521"/>
    <lineage>
        <taxon>Eukaryota</taxon>
        <taxon>Viridiplantae</taxon>
        <taxon>Streptophyta</taxon>
        <taxon>Embryophyta</taxon>
        <taxon>Tracheophyta</taxon>
        <taxon>Spermatophyta</taxon>
        <taxon>Magnoliopsida</taxon>
        <taxon>Liliopsida</taxon>
        <taxon>Poales</taxon>
        <taxon>Poaceae</taxon>
        <taxon>BOP clade</taxon>
        <taxon>Pooideae</taxon>
        <taxon>Poodae</taxon>
        <taxon>Poeae</taxon>
        <taxon>Poeae Chloroplast Group 2 (Poeae type)</taxon>
        <taxon>Loliodinae</taxon>
        <taxon>Loliinae</taxon>
        <taxon>Lolium</taxon>
    </lineage>
</organism>
<evidence type="ECO:0000313" key="10">
    <source>
        <dbReference type="EMBL" id="KAK1646197.1"/>
    </source>
</evidence>
<keyword evidence="5" id="KW-0677">Repeat</keyword>
<dbReference type="FunFam" id="1.25.40.10:FF:001570">
    <property type="entry name" value="Tetratricopeptide-like helical"/>
    <property type="match status" value="1"/>
</dbReference>
<keyword evidence="4" id="KW-0028">Amino-acid biosynthesis</keyword>
<dbReference type="Pfam" id="PF13041">
    <property type="entry name" value="PPR_2"/>
    <property type="match status" value="1"/>
</dbReference>
<dbReference type="Pfam" id="PF10369">
    <property type="entry name" value="ALS_ss_C"/>
    <property type="match status" value="2"/>
</dbReference>
<evidence type="ECO:0000256" key="7">
    <source>
        <dbReference type="ARBA" id="ARBA00023304"/>
    </source>
</evidence>
<dbReference type="Proteomes" id="UP001231189">
    <property type="component" value="Unassembled WGS sequence"/>
</dbReference>
<dbReference type="PANTHER" id="PTHR47926:SF454">
    <property type="entry name" value="REPEAT-CONTAINING PROTEIN, PUTATIVE-RELATED"/>
    <property type="match status" value="1"/>
</dbReference>
<gene>
    <name evidence="10" type="ORF">QYE76_064002</name>
</gene>
<dbReference type="InterPro" id="IPR045865">
    <property type="entry name" value="ACT-like_dom_sf"/>
</dbReference>
<dbReference type="InterPro" id="IPR019455">
    <property type="entry name" value="Acetolactate_synth_ssu_C"/>
</dbReference>
<comment type="pathway">
    <text evidence="1">Amino-acid biosynthesis; L-isoleucine biosynthesis; L-isoleucine from 2-oxobutanoate: step 1/4.</text>
</comment>
<dbReference type="InterPro" id="IPR039557">
    <property type="entry name" value="AHAS_ACT"/>
</dbReference>
<dbReference type="InterPro" id="IPR002912">
    <property type="entry name" value="ACT_dom"/>
</dbReference>
<dbReference type="AlphaFoldDB" id="A0AAD8S8G1"/>
<dbReference type="NCBIfam" id="TIGR00756">
    <property type="entry name" value="PPR"/>
    <property type="match status" value="3"/>
</dbReference>
<comment type="similarity">
    <text evidence="3">Belongs to the acetolactate synthase small subunit family.</text>
</comment>
<evidence type="ECO:0000256" key="2">
    <source>
        <dbReference type="ARBA" id="ARBA00005025"/>
    </source>
</evidence>
<feature type="domain" description="ACT" evidence="9">
    <location>
        <begin position="582"/>
        <end position="654"/>
    </location>
</feature>
<keyword evidence="6" id="KW-0809">Transit peptide</keyword>
<dbReference type="InterPro" id="IPR002885">
    <property type="entry name" value="PPR_rpt"/>
</dbReference>
<dbReference type="InterPro" id="IPR046848">
    <property type="entry name" value="E_motif"/>
</dbReference>
<dbReference type="Gene3D" id="1.25.40.10">
    <property type="entry name" value="Tetratricopeptide repeat domain"/>
    <property type="match status" value="4"/>
</dbReference>